<dbReference type="EMBL" id="JADEXQ010000014">
    <property type="protein sequence ID" value="MBE9029344.1"/>
    <property type="molecule type" value="Genomic_DNA"/>
</dbReference>
<accession>A0A928Z2A5</accession>
<keyword evidence="2" id="KW-1185">Reference proteome</keyword>
<proteinExistence type="predicted"/>
<dbReference type="RefSeq" id="WP_264324161.1">
    <property type="nucleotide sequence ID" value="NZ_JADEXQ010000014.1"/>
</dbReference>
<organism evidence="1 2">
    <name type="scientific">Romeriopsis navalis LEGE 11480</name>
    <dbReference type="NCBI Taxonomy" id="2777977"/>
    <lineage>
        <taxon>Bacteria</taxon>
        <taxon>Bacillati</taxon>
        <taxon>Cyanobacteriota</taxon>
        <taxon>Cyanophyceae</taxon>
        <taxon>Leptolyngbyales</taxon>
        <taxon>Leptolyngbyaceae</taxon>
        <taxon>Romeriopsis</taxon>
        <taxon>Romeriopsis navalis</taxon>
    </lineage>
</organism>
<dbReference type="Proteomes" id="UP000625316">
    <property type="component" value="Unassembled WGS sequence"/>
</dbReference>
<evidence type="ECO:0000313" key="1">
    <source>
        <dbReference type="EMBL" id="MBE9029344.1"/>
    </source>
</evidence>
<dbReference type="AlphaFoldDB" id="A0A928Z2A5"/>
<comment type="caution">
    <text evidence="1">The sequence shown here is derived from an EMBL/GenBank/DDBJ whole genome shotgun (WGS) entry which is preliminary data.</text>
</comment>
<reference evidence="1" key="1">
    <citation type="submission" date="2020-10" db="EMBL/GenBank/DDBJ databases">
        <authorList>
            <person name="Castelo-Branco R."/>
            <person name="Eusebio N."/>
            <person name="Adriana R."/>
            <person name="Vieira A."/>
            <person name="Brugerolle De Fraissinette N."/>
            <person name="Rezende De Castro R."/>
            <person name="Schneider M.P."/>
            <person name="Vasconcelos V."/>
            <person name="Leao P.N."/>
        </authorList>
    </citation>
    <scope>NUCLEOTIDE SEQUENCE</scope>
    <source>
        <strain evidence="1">LEGE 11480</strain>
    </source>
</reference>
<protein>
    <submittedName>
        <fullName evidence="1">Uncharacterized protein</fullName>
    </submittedName>
</protein>
<name>A0A928Z2A5_9CYAN</name>
<gene>
    <name evidence="1" type="ORF">IQ266_06155</name>
</gene>
<evidence type="ECO:0000313" key="2">
    <source>
        <dbReference type="Proteomes" id="UP000625316"/>
    </source>
</evidence>
<sequence>MRRLSSARLAPNRFTKAGKIGTLALTIACLGNGLIGDRTLAQLATCQPPKANEYLLLAVTPSAEDQARVTAILPVSSPTTTCNYLGETVLRVGGFNAPETANAWAEYVAKQAKVSAFVAKPPTSGTPSVLPPLPPAATLPTTPVAPTPVGAPTPNRYNPQPLGSGYAVLVNYYNNPTIAQQVAASTGQTVSLVSYGQQPYLLASFTSDQSAANVLLQALTDKGLWASIVDGRRVMLLKSNVGQ</sequence>